<dbReference type="PANTHER" id="PTHR31956:SF36">
    <property type="entry name" value="NON-HEMOLYTIC PHOSPHOLIPASE C"/>
    <property type="match status" value="1"/>
</dbReference>
<feature type="domain" description="Bacterial phospholipase C C-terminal" evidence="5">
    <location>
        <begin position="620"/>
        <end position="702"/>
    </location>
</feature>
<dbReference type="STRING" id="68895.RR42_s1454"/>
<accession>A0A0C4YBT6</accession>
<dbReference type="NCBIfam" id="TIGR03396">
    <property type="entry name" value="PC_PLC"/>
    <property type="match status" value="1"/>
</dbReference>
<dbReference type="PROSITE" id="PS51318">
    <property type="entry name" value="TAT"/>
    <property type="match status" value="1"/>
</dbReference>
<evidence type="ECO:0000256" key="4">
    <source>
        <dbReference type="SAM" id="MobiDB-lite"/>
    </source>
</evidence>
<gene>
    <name evidence="6" type="ORF">RR42_s1454</name>
</gene>
<sequence length="734" mass="78714">MPDRRRFLRSAAGTVAAASTLGLLPPAIRKALAIPANHRAGTLRDVEHIVVLMQENRAFDHYFGAMRGVRGFADRFPVPVADAPGLTGKTVWYQRDESQPGAPATLAPFHLDTGRLFELMRITGTPHTWSNTQDAWGEGCMQHWPTFKNGHAMGYFSQADVPFQYALAEAFTVADAYHASFLGGTNTNRCFLWSGTNDPLGKGNGPAIGNTYNKLGGGKPDGGYAWTTYPERLEAAGVSWQIYQDMANNFALNATAGFKRYRDAFRGAPGAQATLKDKALSTRSLGLLRQDVLDGRLPQVSWICPTRQGSEHPGPSSPAQGAAYVSAVLDALIADPAVWSKTVLLLMFDENDGFFDHVPPPAAPSYLSWHADPAQAVLAGASTVDTRGEYHGLITGVEADDHPRYLHRPYGLGMRVPMVAISPWSKGGWVNSEVFDHTSVIRFIEARFGVPEPNITPWRRAVCGDLTSLFDFATPNHASVVASLPATAALASRAGALPGTRTPAIPALAELPSQASGTRPSRALPYALHAQALADAGHAAVHLSLASSGQAGAVFHVYDRLHLDRVPRRYTVEAGKRLTGTWDTRADGGRYDLWVLGPNGWHRHFIGSAGGASISTGPAPEIEIGYDVPARSLRIGLRNDADQACEFVLAANAYVDGAASNVTVPARARHTLAWPVHASGGWYDFTVTVAALPGYARRCAGRMETGAPSVSDPAMGGRAIGEQWRPPESSSQHA</sequence>
<keyword evidence="3 6" id="KW-0378">Hydrolase</keyword>
<dbReference type="EC" id="3.1.4.3" evidence="2"/>
<dbReference type="InterPro" id="IPR017767">
    <property type="entry name" value="PC-PLC"/>
</dbReference>
<dbReference type="CDD" id="cd16014">
    <property type="entry name" value="PLC"/>
    <property type="match status" value="1"/>
</dbReference>
<dbReference type="GO" id="GO:0034480">
    <property type="term" value="F:phosphatidylcholine phospholipase C activity"/>
    <property type="evidence" value="ECO:0007669"/>
    <property type="project" value="UniProtKB-EC"/>
</dbReference>
<evidence type="ECO:0000256" key="2">
    <source>
        <dbReference type="ARBA" id="ARBA00012018"/>
    </source>
</evidence>
<dbReference type="Gene3D" id="3.40.720.10">
    <property type="entry name" value="Alkaline Phosphatase, subunit A"/>
    <property type="match status" value="2"/>
</dbReference>
<dbReference type="InterPro" id="IPR007312">
    <property type="entry name" value="Phosphoesterase"/>
</dbReference>
<evidence type="ECO:0000256" key="1">
    <source>
        <dbReference type="ARBA" id="ARBA00009717"/>
    </source>
</evidence>
<dbReference type="AlphaFoldDB" id="A0A0C4YBT6"/>
<reference evidence="6 7" key="1">
    <citation type="journal article" date="2015" name="Genome Announc.">
        <title>Complete Genome Sequence of Cupriavidus basilensis 4G11, Isolated from the Oak Ridge Field Research Center Site.</title>
        <authorList>
            <person name="Ray J."/>
            <person name="Waters R.J."/>
            <person name="Skerker J.M."/>
            <person name="Kuehl J.V."/>
            <person name="Price M.N."/>
            <person name="Huang J."/>
            <person name="Chakraborty R."/>
            <person name="Arkin A.P."/>
            <person name="Deutschbauer A."/>
        </authorList>
    </citation>
    <scope>NUCLEOTIDE SEQUENCE [LARGE SCALE GENOMIC DNA]</scope>
    <source>
        <strain evidence="6">4G11</strain>
    </source>
</reference>
<feature type="domain" description="Bacterial phospholipase C C-terminal" evidence="5">
    <location>
        <begin position="520"/>
        <end position="607"/>
    </location>
</feature>
<dbReference type="Pfam" id="PF05506">
    <property type="entry name" value="PLipase_C_C"/>
    <property type="match status" value="2"/>
</dbReference>
<evidence type="ECO:0000259" key="5">
    <source>
        <dbReference type="Pfam" id="PF05506"/>
    </source>
</evidence>
<comment type="similarity">
    <text evidence="1">Belongs to the bacterial phospholipase C family.</text>
</comment>
<keyword evidence="7" id="KW-1185">Reference proteome</keyword>
<evidence type="ECO:0000256" key="3">
    <source>
        <dbReference type="ARBA" id="ARBA00022801"/>
    </source>
</evidence>
<organism evidence="6 7">
    <name type="scientific">Cupriavidus basilensis</name>
    <dbReference type="NCBI Taxonomy" id="68895"/>
    <lineage>
        <taxon>Bacteria</taxon>
        <taxon>Pseudomonadati</taxon>
        <taxon>Pseudomonadota</taxon>
        <taxon>Betaproteobacteria</taxon>
        <taxon>Burkholderiales</taxon>
        <taxon>Burkholderiaceae</taxon>
        <taxon>Cupriavidus</taxon>
    </lineage>
</organism>
<feature type="region of interest" description="Disordered" evidence="4">
    <location>
        <begin position="706"/>
        <end position="734"/>
    </location>
</feature>
<evidence type="ECO:0000313" key="6">
    <source>
        <dbReference type="EMBL" id="AJG23042.1"/>
    </source>
</evidence>
<evidence type="ECO:0000313" key="7">
    <source>
        <dbReference type="Proteomes" id="UP000031843"/>
    </source>
</evidence>
<dbReference type="PANTHER" id="PTHR31956">
    <property type="entry name" value="NON-SPECIFIC PHOSPHOLIPASE C4-RELATED"/>
    <property type="match status" value="1"/>
</dbReference>
<dbReference type="RefSeq" id="WP_043354715.1">
    <property type="nucleotide sequence ID" value="NZ_CP010537.1"/>
</dbReference>
<dbReference type="Pfam" id="PF04185">
    <property type="entry name" value="Phosphoesterase"/>
    <property type="match status" value="1"/>
</dbReference>
<dbReference type="Proteomes" id="UP000031843">
    <property type="component" value="Chromosome secondary"/>
</dbReference>
<dbReference type="InterPro" id="IPR006311">
    <property type="entry name" value="TAT_signal"/>
</dbReference>
<protein>
    <recommendedName>
        <fullName evidence="2">phospholipase C</fullName>
        <ecNumber evidence="2">3.1.4.3</ecNumber>
    </recommendedName>
</protein>
<dbReference type="InterPro" id="IPR017850">
    <property type="entry name" value="Alkaline_phosphatase_core_sf"/>
</dbReference>
<dbReference type="GO" id="GO:0016042">
    <property type="term" value="P:lipid catabolic process"/>
    <property type="evidence" value="ECO:0007669"/>
    <property type="project" value="InterPro"/>
</dbReference>
<proteinExistence type="inferred from homology"/>
<dbReference type="EMBL" id="CP010537">
    <property type="protein sequence ID" value="AJG23042.1"/>
    <property type="molecule type" value="Genomic_DNA"/>
</dbReference>
<dbReference type="InterPro" id="IPR008475">
    <property type="entry name" value="PLipase_C_C"/>
</dbReference>
<dbReference type="OrthoDB" id="980947at2"/>
<dbReference type="KEGG" id="cbw:RR42_s1454"/>
<name>A0A0C4YBT6_9BURK</name>